<keyword evidence="1" id="KW-1005">Bacterial flagellum biogenesis</keyword>
<dbReference type="SUPFAM" id="SSF140566">
    <property type="entry name" value="FlgN-like"/>
    <property type="match status" value="1"/>
</dbReference>
<dbReference type="InterPro" id="IPR036679">
    <property type="entry name" value="FlgN-like_sf"/>
</dbReference>
<dbReference type="EMBL" id="JACOQH010000003">
    <property type="protein sequence ID" value="MBC5753679.1"/>
    <property type="molecule type" value="Genomic_DNA"/>
</dbReference>
<keyword evidence="2" id="KW-0969">Cilium</keyword>
<gene>
    <name evidence="2" type="ORF">H8Z76_06475</name>
</gene>
<keyword evidence="2" id="KW-0282">Flagellum</keyword>
<dbReference type="InterPro" id="IPR007809">
    <property type="entry name" value="FlgN-like"/>
</dbReference>
<proteinExistence type="predicted"/>
<keyword evidence="2" id="KW-0966">Cell projection</keyword>
<name>A0ABR7IA77_9FIRM</name>
<reference evidence="2 3" key="1">
    <citation type="submission" date="2020-08" db="EMBL/GenBank/DDBJ databases">
        <title>Genome public.</title>
        <authorList>
            <person name="Liu C."/>
            <person name="Sun Q."/>
        </authorList>
    </citation>
    <scope>NUCLEOTIDE SEQUENCE [LARGE SCALE GENOMIC DNA]</scope>
    <source>
        <strain evidence="2 3">BX0805</strain>
    </source>
</reference>
<evidence type="ECO:0000313" key="2">
    <source>
        <dbReference type="EMBL" id="MBC5753679.1"/>
    </source>
</evidence>
<evidence type="ECO:0000256" key="1">
    <source>
        <dbReference type="ARBA" id="ARBA00022795"/>
    </source>
</evidence>
<dbReference type="Pfam" id="PF05130">
    <property type="entry name" value="FlgN"/>
    <property type="match status" value="1"/>
</dbReference>
<comment type="caution">
    <text evidence="2">The sequence shown here is derived from an EMBL/GenBank/DDBJ whole genome shotgun (WGS) entry which is preliminary data.</text>
</comment>
<dbReference type="Gene3D" id="1.20.58.300">
    <property type="entry name" value="FlgN-like"/>
    <property type="match status" value="1"/>
</dbReference>
<organism evidence="2 3">
    <name type="scientific">Roseburia yibonii</name>
    <dbReference type="NCBI Taxonomy" id="2763063"/>
    <lineage>
        <taxon>Bacteria</taxon>
        <taxon>Bacillati</taxon>
        <taxon>Bacillota</taxon>
        <taxon>Clostridia</taxon>
        <taxon>Lachnospirales</taxon>
        <taxon>Lachnospiraceae</taxon>
        <taxon>Roseburia</taxon>
    </lineage>
</organism>
<sequence length="166" mass="18870">MDDLLDVIEQEEKHYRKLIGLSTDKKNAIIKGDIRTLEDITNEEQDVTSILKNLETKRSGVLADMADVLGQDAETLTVRKMIDLLEKQPNEQKKLSDLCDRLRHTLDEMSAVNEQNRVLLEQALEMVNFDLTLFKSLRQAPETANYDKNAYNTGELLGSSGFDAKQ</sequence>
<keyword evidence="3" id="KW-1185">Reference proteome</keyword>
<evidence type="ECO:0000313" key="3">
    <source>
        <dbReference type="Proteomes" id="UP000621540"/>
    </source>
</evidence>
<dbReference type="Proteomes" id="UP000621540">
    <property type="component" value="Unassembled WGS sequence"/>
</dbReference>
<protein>
    <submittedName>
        <fullName evidence="2">Flagellar protein FlgN</fullName>
    </submittedName>
</protein>
<accession>A0ABR7IA77</accession>